<dbReference type="GO" id="GO:0046872">
    <property type="term" value="F:metal ion binding"/>
    <property type="evidence" value="ECO:0007669"/>
    <property type="project" value="UniProtKB-KW"/>
</dbReference>
<dbReference type="InterPro" id="IPR026590">
    <property type="entry name" value="Ssirtuin_cat_dom"/>
</dbReference>
<dbReference type="GO" id="GO:0017136">
    <property type="term" value="F:histone deacetylase activity, NAD-dependent"/>
    <property type="evidence" value="ECO:0007669"/>
    <property type="project" value="TreeGrafter"/>
</dbReference>
<keyword evidence="1" id="KW-0808">Transferase</keyword>
<dbReference type="InterPro" id="IPR050134">
    <property type="entry name" value="NAD-dep_sirtuin_deacylases"/>
</dbReference>
<organism evidence="5 6">
    <name type="scientific">Trichuris muris</name>
    <name type="common">Mouse whipworm</name>
    <dbReference type="NCBI Taxonomy" id="70415"/>
    <lineage>
        <taxon>Eukaryota</taxon>
        <taxon>Metazoa</taxon>
        <taxon>Ecdysozoa</taxon>
        <taxon>Nematoda</taxon>
        <taxon>Enoplea</taxon>
        <taxon>Dorylaimia</taxon>
        <taxon>Trichinellida</taxon>
        <taxon>Trichuridae</taxon>
        <taxon>Trichuris</taxon>
    </lineage>
</organism>
<evidence type="ECO:0000313" key="5">
    <source>
        <dbReference type="Proteomes" id="UP000046395"/>
    </source>
</evidence>
<keyword evidence="5" id="KW-1185">Reference proteome</keyword>
<feature type="binding site" evidence="3">
    <location>
        <position position="219"/>
    </location>
    <ligand>
        <name>Zn(2+)</name>
        <dbReference type="ChEBI" id="CHEBI:29105"/>
    </ligand>
</feature>
<dbReference type="InterPro" id="IPR003000">
    <property type="entry name" value="Sirtuin"/>
</dbReference>
<evidence type="ECO:0000256" key="2">
    <source>
        <dbReference type="ARBA" id="ARBA00023027"/>
    </source>
</evidence>
<evidence type="ECO:0000313" key="6">
    <source>
        <dbReference type="WBParaSite" id="TMUE_3000013824.1"/>
    </source>
</evidence>
<dbReference type="WBParaSite" id="TMUE_3000013824.1">
    <property type="protein sequence ID" value="TMUE_3000013824.1"/>
    <property type="gene ID" value="WBGene00302041"/>
</dbReference>
<evidence type="ECO:0000256" key="1">
    <source>
        <dbReference type="ARBA" id="ARBA00022679"/>
    </source>
</evidence>
<dbReference type="AlphaFoldDB" id="A0A5S6R3D6"/>
<keyword evidence="3" id="KW-0479">Metal-binding</keyword>
<sequence length="310" mass="34520">MQRAIAETAVVAKVLNVSALLRAFNQLDSSVSANIAPAFPGLIDELGGRLRCIERLLVLTGAGLSTDSGIPDYRSDKCGRLARSSLLPVQYADYMTNASIRRLHWAKSFVSWPQFSRCQPNQGHKVLSQWEFGDIVHWVVTQNVDNLHSKAGSVRHTELHGSAYRVNCVLCNRQWNREEFQFYMKKLNPCWSARALDIAPDGDVDLAPKVEETFNEPLCDKCGAIVKPDIVFFGESVPPDRAQFVDERLEEAGGLLVLGTSLHVLSSYRLVQRMHERGKPIFIVNIGKTRADSIASLKVEAKCSVVLSRL</sequence>
<name>A0A5S6R3D6_TRIMR</name>
<dbReference type="STRING" id="70415.A0A5S6R3D6"/>
<evidence type="ECO:0000259" key="4">
    <source>
        <dbReference type="PROSITE" id="PS50305"/>
    </source>
</evidence>
<dbReference type="Pfam" id="PF02146">
    <property type="entry name" value="SIR2"/>
    <property type="match status" value="1"/>
</dbReference>
<protein>
    <submittedName>
        <fullName evidence="6">Deacetylase sirtuin-type domain-containing protein</fullName>
    </submittedName>
</protein>
<dbReference type="PANTHER" id="PTHR11085:SF10">
    <property type="entry name" value="NAD-DEPENDENT PROTEIN DEACYLASE SIRTUIN-5, MITOCHONDRIAL-RELATED"/>
    <property type="match status" value="1"/>
</dbReference>
<feature type="binding site" evidence="3">
    <location>
        <position position="222"/>
    </location>
    <ligand>
        <name>Zn(2+)</name>
        <dbReference type="ChEBI" id="CHEBI:29105"/>
    </ligand>
</feature>
<dbReference type="Gene3D" id="3.30.1600.10">
    <property type="entry name" value="SIR2/SIRT2 'Small Domain"/>
    <property type="match status" value="1"/>
</dbReference>
<keyword evidence="3" id="KW-0862">Zinc</keyword>
<evidence type="ECO:0000256" key="3">
    <source>
        <dbReference type="PROSITE-ProRule" id="PRU00236"/>
    </source>
</evidence>
<dbReference type="GO" id="GO:0070403">
    <property type="term" value="F:NAD+ binding"/>
    <property type="evidence" value="ECO:0007669"/>
    <property type="project" value="InterPro"/>
</dbReference>
<dbReference type="InterPro" id="IPR026591">
    <property type="entry name" value="Sirtuin_cat_small_dom_sf"/>
</dbReference>
<accession>A0A5S6R3D6</accession>
<dbReference type="PANTHER" id="PTHR11085">
    <property type="entry name" value="NAD-DEPENDENT PROTEIN DEACYLASE SIRTUIN-5, MITOCHONDRIAL-RELATED"/>
    <property type="match status" value="1"/>
</dbReference>
<keyword evidence="2" id="KW-0520">NAD</keyword>
<dbReference type="SUPFAM" id="SSF52467">
    <property type="entry name" value="DHS-like NAD/FAD-binding domain"/>
    <property type="match status" value="1"/>
</dbReference>
<feature type="active site" description="Proton acceptor" evidence="3">
    <location>
        <position position="160"/>
    </location>
</feature>
<dbReference type="PROSITE" id="PS50305">
    <property type="entry name" value="SIRTUIN"/>
    <property type="match status" value="1"/>
</dbReference>
<dbReference type="Gene3D" id="3.40.50.1220">
    <property type="entry name" value="TPP-binding domain"/>
    <property type="match status" value="1"/>
</dbReference>
<proteinExistence type="predicted"/>
<dbReference type="GO" id="GO:0005759">
    <property type="term" value="C:mitochondrial matrix"/>
    <property type="evidence" value="ECO:0007669"/>
    <property type="project" value="TreeGrafter"/>
</dbReference>
<feature type="binding site" evidence="3">
    <location>
        <position position="168"/>
    </location>
    <ligand>
        <name>Zn(2+)</name>
        <dbReference type="ChEBI" id="CHEBI:29105"/>
    </ligand>
</feature>
<dbReference type="Proteomes" id="UP000046395">
    <property type="component" value="Unassembled WGS sequence"/>
</dbReference>
<feature type="domain" description="Deacetylase sirtuin-type" evidence="4">
    <location>
        <begin position="36"/>
        <end position="310"/>
    </location>
</feature>
<reference evidence="6" key="1">
    <citation type="submission" date="2019-12" db="UniProtKB">
        <authorList>
            <consortium name="WormBaseParasite"/>
        </authorList>
    </citation>
    <scope>IDENTIFICATION</scope>
</reference>
<feature type="binding site" evidence="3">
    <location>
        <position position="171"/>
    </location>
    <ligand>
        <name>Zn(2+)</name>
        <dbReference type="ChEBI" id="CHEBI:29105"/>
    </ligand>
</feature>
<dbReference type="InterPro" id="IPR029035">
    <property type="entry name" value="DHS-like_NAD/FAD-binding_dom"/>
</dbReference>